<dbReference type="EMBL" id="JABMIG020000581">
    <property type="protein sequence ID" value="KAL3774666.1"/>
    <property type="molecule type" value="Genomic_DNA"/>
</dbReference>
<reference evidence="2 3" key="1">
    <citation type="journal article" date="2020" name="G3 (Bethesda)">
        <title>Improved Reference Genome for Cyclotella cryptica CCMP332, a Model for Cell Wall Morphogenesis, Salinity Adaptation, and Lipid Production in Diatoms (Bacillariophyta).</title>
        <authorList>
            <person name="Roberts W.R."/>
            <person name="Downey K.M."/>
            <person name="Ruck E.C."/>
            <person name="Traller J.C."/>
            <person name="Alverson A.J."/>
        </authorList>
    </citation>
    <scope>NUCLEOTIDE SEQUENCE [LARGE SCALE GENOMIC DNA]</scope>
    <source>
        <strain evidence="2 3">CCMP332</strain>
    </source>
</reference>
<dbReference type="AlphaFoldDB" id="A0ABD3NJB6"/>
<dbReference type="SUPFAM" id="SSF53335">
    <property type="entry name" value="S-adenosyl-L-methionine-dependent methyltransferases"/>
    <property type="match status" value="1"/>
</dbReference>
<comment type="similarity">
    <text evidence="1">Belongs to the UPF0585 family.</text>
</comment>
<sequence length="311" mass="34333">MEQGGPINFTHRPIFLRLSLVSICFVEYVFTISHVAAFVPSTWLAAHRALAARAGISNPFEMSAILESPSAERNKGPIYDTVLSSIVLPRLLRQQEQEQEQQRSSFKVLELAAGCGVHTTHFASSILHSYPQLQLEWHPSDPDREARCSIDARVHRDGLTAVVQNANDWVLGNRGGTACNDGIRDKGDAGVNRDAIPGDSSCYSHRRDYFDLVLCINMIHIAPWEATLGLMQCAGTVLREGGILLCYGPYKVGGTAVESNLKFDESLRSRDPSWGVRDLEAVVQVAKDNGLEFMESVDMPANNMSVLFCKK</sequence>
<accession>A0ABD3NJB6</accession>
<organism evidence="2 3">
    <name type="scientific">Cyclotella cryptica</name>
    <dbReference type="NCBI Taxonomy" id="29204"/>
    <lineage>
        <taxon>Eukaryota</taxon>
        <taxon>Sar</taxon>
        <taxon>Stramenopiles</taxon>
        <taxon>Ochrophyta</taxon>
        <taxon>Bacillariophyta</taxon>
        <taxon>Coscinodiscophyceae</taxon>
        <taxon>Thalassiosirophycidae</taxon>
        <taxon>Stephanodiscales</taxon>
        <taxon>Stephanodiscaceae</taxon>
        <taxon>Cyclotella</taxon>
    </lineage>
</organism>
<keyword evidence="3" id="KW-1185">Reference proteome</keyword>
<protein>
    <submittedName>
        <fullName evidence="2">Uncharacterized protein</fullName>
    </submittedName>
</protein>
<proteinExistence type="inferred from homology"/>
<dbReference type="Proteomes" id="UP001516023">
    <property type="component" value="Unassembled WGS sequence"/>
</dbReference>
<dbReference type="PANTHER" id="PTHR20974:SF0">
    <property type="entry name" value="UPF0585 PROTEIN CG18661"/>
    <property type="match status" value="1"/>
</dbReference>
<name>A0ABD3NJB6_9STRA</name>
<dbReference type="Gene3D" id="3.40.50.150">
    <property type="entry name" value="Vaccinia Virus protein VP39"/>
    <property type="match status" value="1"/>
</dbReference>
<evidence type="ECO:0000313" key="3">
    <source>
        <dbReference type="Proteomes" id="UP001516023"/>
    </source>
</evidence>
<dbReference type="Pfam" id="PF06080">
    <property type="entry name" value="DUF938"/>
    <property type="match status" value="2"/>
</dbReference>
<comment type="caution">
    <text evidence="2">The sequence shown here is derived from an EMBL/GenBank/DDBJ whole genome shotgun (WGS) entry which is preliminary data.</text>
</comment>
<dbReference type="InterPro" id="IPR029063">
    <property type="entry name" value="SAM-dependent_MTases_sf"/>
</dbReference>
<gene>
    <name evidence="2" type="ORF">HJC23_012280</name>
</gene>
<evidence type="ECO:0000313" key="2">
    <source>
        <dbReference type="EMBL" id="KAL3774666.1"/>
    </source>
</evidence>
<evidence type="ECO:0000256" key="1">
    <source>
        <dbReference type="ARBA" id="ARBA00008308"/>
    </source>
</evidence>
<dbReference type="InterPro" id="IPR010342">
    <property type="entry name" value="DUF938"/>
</dbReference>
<dbReference type="PANTHER" id="PTHR20974">
    <property type="entry name" value="UPF0585 PROTEIN CG18661"/>
    <property type="match status" value="1"/>
</dbReference>